<accession>A0ACB0KQA9</accession>
<name>A0ACB0KQA9_TRIPR</name>
<organism evidence="1 2">
    <name type="scientific">Trifolium pratense</name>
    <name type="common">Red clover</name>
    <dbReference type="NCBI Taxonomy" id="57577"/>
    <lineage>
        <taxon>Eukaryota</taxon>
        <taxon>Viridiplantae</taxon>
        <taxon>Streptophyta</taxon>
        <taxon>Embryophyta</taxon>
        <taxon>Tracheophyta</taxon>
        <taxon>Spermatophyta</taxon>
        <taxon>Magnoliopsida</taxon>
        <taxon>eudicotyledons</taxon>
        <taxon>Gunneridae</taxon>
        <taxon>Pentapetalae</taxon>
        <taxon>rosids</taxon>
        <taxon>fabids</taxon>
        <taxon>Fabales</taxon>
        <taxon>Fabaceae</taxon>
        <taxon>Papilionoideae</taxon>
        <taxon>50 kb inversion clade</taxon>
        <taxon>NPAAA clade</taxon>
        <taxon>Hologalegina</taxon>
        <taxon>IRL clade</taxon>
        <taxon>Trifolieae</taxon>
        <taxon>Trifolium</taxon>
    </lineage>
</organism>
<protein>
    <submittedName>
        <fullName evidence="1">Uncharacterized protein</fullName>
    </submittedName>
</protein>
<evidence type="ECO:0000313" key="2">
    <source>
        <dbReference type="Proteomes" id="UP001177021"/>
    </source>
</evidence>
<comment type="caution">
    <text evidence="1">The sequence shown here is derived from an EMBL/GenBank/DDBJ whole genome shotgun (WGS) entry which is preliminary data.</text>
</comment>
<gene>
    <name evidence="1" type="ORF">MILVUS5_LOCUS24092</name>
</gene>
<proteinExistence type="predicted"/>
<dbReference type="EMBL" id="CASHSV030000311">
    <property type="protein sequence ID" value="CAJ2657527.1"/>
    <property type="molecule type" value="Genomic_DNA"/>
</dbReference>
<keyword evidence="2" id="KW-1185">Reference proteome</keyword>
<evidence type="ECO:0000313" key="1">
    <source>
        <dbReference type="EMBL" id="CAJ2657527.1"/>
    </source>
</evidence>
<reference evidence="1" key="1">
    <citation type="submission" date="2023-10" db="EMBL/GenBank/DDBJ databases">
        <authorList>
            <person name="Rodriguez Cubillos JULIANA M."/>
            <person name="De Vega J."/>
        </authorList>
    </citation>
    <scope>NUCLEOTIDE SEQUENCE</scope>
</reference>
<dbReference type="Proteomes" id="UP001177021">
    <property type="component" value="Unassembled WGS sequence"/>
</dbReference>
<sequence>MSTSASTSVAQSSQAAPPTQADDSMQSCRQKSDPAWDYCTYVVEGRNKRFTCMFCKKVIKGGGIHRLKKHLAGVVGDVKICKTVDADTRFRMLESLNETSTKKKRAAETFDDEHPFGPNVVELADDDTSEIPRPAVHVSSSSRPLKRAATSQEVGSFFAPRTTPGAQPTIKSVLAGKKVVHEVDIAIATFFFENCIPMNALNSRSYQRMLDAVASIGSGYKGPNYHAMRTRLLSDMKKNVQLLVDSCRSQWVETGCTIMADGWQDQKNRQLINFLVYCPMGISFIRSVDASDIIKDATNLCNLFVELVEFVGPKNVVHLVTDNAANYKAAGRMLHDKYPHIYWSPCAAHCLNLVLGDIGKMELVQSLAKRASLMRNRLE</sequence>